<sequence>MSEQAPLSFPALSAHRFVAQGLLPAEAATSPQEAAELLSCAQGQHLGGVIAALALRSGTTAAEVVDAFNAGALVRGYPMRGTVFAMSANDAGWLTSLGGPRSVQGATRRREELELSDARIAQLTEAILELLRDEPGGALTRNELGDRLAERGLPLTSPQRYHTLFTLIASGVLLYGPISGSEHLVVSAADWLPASGSLEARFNGDELAATAEWLRRYLMGHGPATLRDFSWWTKLPLGQIRKAKDAYLTESELEHYGLNGAREELWGPPGLTATVSATEAKLASPRLLPPFDELLLGYQDRSALVHDDHHSKIDVARNGVFKPVVYVKGRLVATWASVGSGKNRRLEVTPFERPLSQRAIAALAREFARYPHR</sequence>
<proteinExistence type="predicted"/>
<dbReference type="Proteomes" id="UP001170379">
    <property type="component" value="Unassembled WGS sequence"/>
</dbReference>
<dbReference type="RefSeq" id="WP_035731809.1">
    <property type="nucleotide sequence ID" value="NZ_CP028426.1"/>
</dbReference>
<keyword evidence="1" id="KW-0238">DNA-binding</keyword>
<evidence type="ECO:0000313" key="2">
    <source>
        <dbReference type="Proteomes" id="UP001170379"/>
    </source>
</evidence>
<keyword evidence="2" id="KW-1185">Reference proteome</keyword>
<dbReference type="EMBL" id="PXVD01000004">
    <property type="protein sequence ID" value="MDJ1370425.1"/>
    <property type="molecule type" value="Genomic_DNA"/>
</dbReference>
<evidence type="ECO:0000313" key="1">
    <source>
        <dbReference type="EMBL" id="MDJ1370425.1"/>
    </source>
</evidence>
<gene>
    <name evidence="1" type="ORF">C7K25_03395</name>
</gene>
<dbReference type="GO" id="GO:0003677">
    <property type="term" value="F:DNA binding"/>
    <property type="evidence" value="ECO:0007669"/>
    <property type="project" value="UniProtKB-KW"/>
</dbReference>
<dbReference type="Pfam" id="PF06224">
    <property type="entry name" value="AlkZ-like"/>
    <property type="match status" value="1"/>
</dbReference>
<reference evidence="1" key="2">
    <citation type="journal article" date="2022" name="Sci. Rep.">
        <title>In silico prediction of the enzymes involved in the degradation of the herbicide molinate by Gulosibacter molinativorax ON4T.</title>
        <authorList>
            <person name="Lopes A.R."/>
            <person name="Bunin E."/>
            <person name="Viana A.T."/>
            <person name="Froufe H."/>
            <person name="Munoz-Merida A."/>
            <person name="Pinho D."/>
            <person name="Figueiredo J."/>
            <person name="Barroso C."/>
            <person name="Vaz-Moreira I."/>
            <person name="Bellanger X."/>
            <person name="Egas C."/>
            <person name="Nunes O.C."/>
        </authorList>
    </citation>
    <scope>NUCLEOTIDE SEQUENCE</scope>
    <source>
        <strain evidence="1">ON4</strain>
    </source>
</reference>
<dbReference type="InterPro" id="IPR009351">
    <property type="entry name" value="AlkZ-like"/>
</dbReference>
<reference evidence="1" key="1">
    <citation type="submission" date="2018-03" db="EMBL/GenBank/DDBJ databases">
        <authorList>
            <person name="Nunes O.C."/>
            <person name="Lopes A.R."/>
            <person name="Froufe H."/>
            <person name="Munoz-Merida A."/>
            <person name="Barroso C."/>
            <person name="Egas C."/>
        </authorList>
    </citation>
    <scope>NUCLEOTIDE SEQUENCE</scope>
    <source>
        <strain evidence="1">ON4</strain>
    </source>
</reference>
<dbReference type="PANTHER" id="PTHR38479:SF2">
    <property type="entry name" value="WINGED HELIX DNA-BINDING DOMAIN-CONTAINING PROTEIN"/>
    <property type="match status" value="1"/>
</dbReference>
<dbReference type="PANTHER" id="PTHR38479">
    <property type="entry name" value="LMO0824 PROTEIN"/>
    <property type="match status" value="1"/>
</dbReference>
<comment type="caution">
    <text evidence="1">The sequence shown here is derived from an EMBL/GenBank/DDBJ whole genome shotgun (WGS) entry which is preliminary data.</text>
</comment>
<accession>A0ABT7C5X4</accession>
<protein>
    <submittedName>
        <fullName evidence="1">Winged helix DNA-binding domain-containing protein</fullName>
    </submittedName>
</protein>
<organism evidence="1 2">
    <name type="scientific">Gulosibacter molinativorax</name>
    <dbReference type="NCBI Taxonomy" id="256821"/>
    <lineage>
        <taxon>Bacteria</taxon>
        <taxon>Bacillati</taxon>
        <taxon>Actinomycetota</taxon>
        <taxon>Actinomycetes</taxon>
        <taxon>Micrococcales</taxon>
        <taxon>Microbacteriaceae</taxon>
        <taxon>Gulosibacter</taxon>
    </lineage>
</organism>
<name>A0ABT7C5X4_9MICO</name>